<proteinExistence type="predicted"/>
<organism evidence="1 2">
    <name type="scientific">Dorea formicigenerans</name>
    <dbReference type="NCBI Taxonomy" id="39486"/>
    <lineage>
        <taxon>Bacteria</taxon>
        <taxon>Bacillati</taxon>
        <taxon>Bacillota</taxon>
        <taxon>Clostridia</taxon>
        <taxon>Lachnospirales</taxon>
        <taxon>Lachnospiraceae</taxon>
        <taxon>Dorea</taxon>
    </lineage>
</organism>
<dbReference type="AlphaFoldDB" id="A0A413YH24"/>
<gene>
    <name evidence="1" type="ORF">DW860_14550</name>
</gene>
<evidence type="ECO:0000313" key="2">
    <source>
        <dbReference type="Proteomes" id="UP000284742"/>
    </source>
</evidence>
<accession>A0A413YH24</accession>
<reference evidence="1 2" key="1">
    <citation type="submission" date="2018-08" db="EMBL/GenBank/DDBJ databases">
        <title>A genome reference for cultivated species of the human gut microbiota.</title>
        <authorList>
            <person name="Zou Y."/>
            <person name="Xue W."/>
            <person name="Luo G."/>
        </authorList>
    </citation>
    <scope>NUCLEOTIDE SEQUENCE [LARGE SCALE GENOMIC DNA]</scope>
    <source>
        <strain evidence="1 2">AM37-5</strain>
    </source>
</reference>
<name>A0A413YH24_9FIRM</name>
<comment type="caution">
    <text evidence="1">The sequence shown here is derived from an EMBL/GenBank/DDBJ whole genome shotgun (WGS) entry which is preliminary data.</text>
</comment>
<dbReference type="EMBL" id="QSHK01000014">
    <property type="protein sequence ID" value="RHC03581.1"/>
    <property type="molecule type" value="Genomic_DNA"/>
</dbReference>
<dbReference type="Proteomes" id="UP000284742">
    <property type="component" value="Unassembled WGS sequence"/>
</dbReference>
<protein>
    <submittedName>
        <fullName evidence="1">Uncharacterized protein</fullName>
    </submittedName>
</protein>
<dbReference type="RefSeq" id="WP_021840016.1">
    <property type="nucleotide sequence ID" value="NZ_AP031430.1"/>
</dbReference>
<sequence>MGDKEDIRDVLPEELRLEDNIPEELCYDIVEQARGNEHYSCVYRVAKWGKIEERAFLNTYGEIQEGYIPDDDGKYPKDNIGTYSTSVYTERKNCDKFINMLKKSVRLRKVYPFPVIIVGNTSNGLVQRTADRDVNYPDPTHVDWWLFSGKKGTVLSNFVLCE</sequence>
<evidence type="ECO:0000313" key="1">
    <source>
        <dbReference type="EMBL" id="RHC03581.1"/>
    </source>
</evidence>